<feature type="compositionally biased region" description="Polar residues" evidence="1">
    <location>
        <begin position="114"/>
        <end position="127"/>
    </location>
</feature>
<feature type="compositionally biased region" description="Basic and acidic residues" evidence="1">
    <location>
        <begin position="324"/>
        <end position="338"/>
    </location>
</feature>
<feature type="region of interest" description="Disordered" evidence="1">
    <location>
        <begin position="426"/>
        <end position="478"/>
    </location>
</feature>
<dbReference type="EMBL" id="CAEY01000589">
    <property type="status" value="NOT_ANNOTATED_CDS"/>
    <property type="molecule type" value="Genomic_DNA"/>
</dbReference>
<name>T1KV49_TETUR</name>
<feature type="compositionally biased region" description="Polar residues" evidence="1">
    <location>
        <begin position="300"/>
        <end position="320"/>
    </location>
</feature>
<dbReference type="EnsemblMetazoa" id="tetur22g02420.1">
    <property type="protein sequence ID" value="tetur22g02420.1"/>
    <property type="gene ID" value="tetur22g02420"/>
</dbReference>
<dbReference type="HOGENOM" id="CLU_892332_0_0_1"/>
<dbReference type="Proteomes" id="UP000015104">
    <property type="component" value="Unassembled WGS sequence"/>
</dbReference>
<feature type="compositionally biased region" description="Low complexity" evidence="1">
    <location>
        <begin position="283"/>
        <end position="294"/>
    </location>
</feature>
<evidence type="ECO:0000313" key="3">
    <source>
        <dbReference type="Proteomes" id="UP000015104"/>
    </source>
</evidence>
<feature type="region of interest" description="Disordered" evidence="1">
    <location>
        <begin position="266"/>
        <end position="390"/>
    </location>
</feature>
<accession>T1KV49</accession>
<feature type="compositionally biased region" description="Low complexity" evidence="1">
    <location>
        <begin position="447"/>
        <end position="465"/>
    </location>
</feature>
<feature type="compositionally biased region" description="Pro residues" evidence="1">
    <location>
        <begin position="216"/>
        <end position="236"/>
    </location>
</feature>
<reference evidence="3" key="1">
    <citation type="submission" date="2011-08" db="EMBL/GenBank/DDBJ databases">
        <authorList>
            <person name="Rombauts S."/>
        </authorList>
    </citation>
    <scope>NUCLEOTIDE SEQUENCE</scope>
    <source>
        <strain evidence="3">London</strain>
    </source>
</reference>
<evidence type="ECO:0000313" key="2">
    <source>
        <dbReference type="EnsemblMetazoa" id="tetur22g02420.1"/>
    </source>
</evidence>
<proteinExistence type="predicted"/>
<feature type="region of interest" description="Disordered" evidence="1">
    <location>
        <begin position="108"/>
        <end position="244"/>
    </location>
</feature>
<evidence type="ECO:0000256" key="1">
    <source>
        <dbReference type="SAM" id="MobiDB-lite"/>
    </source>
</evidence>
<protein>
    <submittedName>
        <fullName evidence="2">Uncharacterized protein</fullName>
    </submittedName>
</protein>
<reference evidence="2" key="2">
    <citation type="submission" date="2015-06" db="UniProtKB">
        <authorList>
            <consortium name="EnsemblMetazoa"/>
        </authorList>
    </citation>
    <scope>IDENTIFICATION</scope>
</reference>
<keyword evidence="3" id="KW-1185">Reference proteome</keyword>
<organism evidence="2 3">
    <name type="scientific">Tetranychus urticae</name>
    <name type="common">Two-spotted spider mite</name>
    <dbReference type="NCBI Taxonomy" id="32264"/>
    <lineage>
        <taxon>Eukaryota</taxon>
        <taxon>Metazoa</taxon>
        <taxon>Ecdysozoa</taxon>
        <taxon>Arthropoda</taxon>
        <taxon>Chelicerata</taxon>
        <taxon>Arachnida</taxon>
        <taxon>Acari</taxon>
        <taxon>Acariformes</taxon>
        <taxon>Trombidiformes</taxon>
        <taxon>Prostigmata</taxon>
        <taxon>Eleutherengona</taxon>
        <taxon>Raphignathae</taxon>
        <taxon>Tetranychoidea</taxon>
        <taxon>Tetranychidae</taxon>
        <taxon>Tetranychus</taxon>
    </lineage>
</organism>
<sequence>MNMRLLRLDYVASRLCTLTLTVFRFNQSLFLLVLLISSSLTSPVKQPLSPSSDSFADLVFSDSNDRNTIHNNQQPGTSDQQVLYINHGNGAISSIRRSLRQPVTKLPFKPHVTSYPSSPFDNNNSDVNLEPVPLIGNYPDSAEDPVIPINPSRYEEVEPSVDQPPSSPISIGSPNRRPSRRSTQSDVNTPSRIIYDPQPSLSQPPPPPSSVSSQPSLPPSSPPPSLTTLNPVPPSTHRPSRISDPFIPFNFDNIFTRDPTFDIERNVIGGNQRNPPPLPLPLSPASRPSSSLSSHRNHFQNENNVEASPLHGSQPSTSPGEENDINRLNKPELVKINEDDPTNVEPRVRKQITGPPSAYGGRSDPPITTPSPPLLGSLGGPTGFGPTLGSVDGNGFIPSYGPPGFGLPGAQDIFPFFETPFLPINPTSSANGGQRTPHGFQRRRLTNNHNHNNLGAYGNPNHHTSSPPPPVNNLNDNSIGNGYPSYNIYKGGDDDDAGVKWPKIFKFTDGRVNLSEFERNKKSGKIKFLNKEDAHFADVRRDSFLILHGGAYN</sequence>
<dbReference type="AlphaFoldDB" id="T1KV49"/>